<sequence length="136" mass="14926">MLFSMQLNSSEIAFPQERTQFKSDAFSIHADVEMTQSNGKDSRGWKPLTRLLCSHPNFDEEPAGSLAHIAESLGIRYSVETEYPPSPHFVYEPQAMEEIDSISRSGGEMDGGGQREGNVEQDSGGTEDAGVDERVG</sequence>
<gene>
    <name evidence="2" type="ORF">Moror_12681</name>
</gene>
<evidence type="ECO:0000313" key="3">
    <source>
        <dbReference type="Proteomes" id="UP000017559"/>
    </source>
</evidence>
<comment type="caution">
    <text evidence="2">The sequence shown here is derived from an EMBL/GenBank/DDBJ whole genome shotgun (WGS) entry which is preliminary data.</text>
</comment>
<organism evidence="2 3">
    <name type="scientific">Moniliophthora roreri (strain MCA 2997)</name>
    <name type="common">Cocoa frosty pod rot fungus</name>
    <name type="synonym">Crinipellis roreri</name>
    <dbReference type="NCBI Taxonomy" id="1381753"/>
    <lineage>
        <taxon>Eukaryota</taxon>
        <taxon>Fungi</taxon>
        <taxon>Dikarya</taxon>
        <taxon>Basidiomycota</taxon>
        <taxon>Agaricomycotina</taxon>
        <taxon>Agaricomycetes</taxon>
        <taxon>Agaricomycetidae</taxon>
        <taxon>Agaricales</taxon>
        <taxon>Marasmiineae</taxon>
        <taxon>Marasmiaceae</taxon>
        <taxon>Moniliophthora</taxon>
    </lineage>
</organism>
<dbReference type="Proteomes" id="UP000017559">
    <property type="component" value="Unassembled WGS sequence"/>
</dbReference>
<evidence type="ECO:0000313" key="2">
    <source>
        <dbReference type="EMBL" id="ESK95495.1"/>
    </source>
</evidence>
<protein>
    <submittedName>
        <fullName evidence="2">Uncharacterized protein</fullName>
    </submittedName>
</protein>
<accession>V2XSG0</accession>
<proteinExistence type="predicted"/>
<keyword evidence="3" id="KW-1185">Reference proteome</keyword>
<name>V2XSG0_MONRO</name>
<evidence type="ECO:0000256" key="1">
    <source>
        <dbReference type="SAM" id="MobiDB-lite"/>
    </source>
</evidence>
<reference evidence="2 3" key="1">
    <citation type="journal article" date="2014" name="BMC Genomics">
        <title>Genome and secretome analysis of the hemibiotrophic fungal pathogen, Moniliophthora roreri, which causes frosty pod rot disease of cacao: mechanisms of the biotrophic and necrotrophic phases.</title>
        <authorList>
            <person name="Meinhardt L.W."/>
            <person name="Costa G.G.L."/>
            <person name="Thomazella D.P.T."/>
            <person name="Teixeira P.J.P.L."/>
            <person name="Carazzolle M.F."/>
            <person name="Schuster S.C."/>
            <person name="Carlson J.E."/>
            <person name="Guiltinan M.J."/>
            <person name="Mieczkowski P."/>
            <person name="Farmer A."/>
            <person name="Ramaraj T."/>
            <person name="Crozier J."/>
            <person name="Davis R.E."/>
            <person name="Shao J."/>
            <person name="Melnick R.L."/>
            <person name="Pereira G.A.G."/>
            <person name="Bailey B.A."/>
        </authorList>
    </citation>
    <scope>NUCLEOTIDE SEQUENCE [LARGE SCALE GENOMIC DNA]</scope>
    <source>
        <strain evidence="2 3">MCA 2997</strain>
    </source>
</reference>
<dbReference type="EMBL" id="AWSO01000075">
    <property type="protein sequence ID" value="ESK95495.1"/>
    <property type="molecule type" value="Genomic_DNA"/>
</dbReference>
<dbReference type="AlphaFoldDB" id="V2XSG0"/>
<dbReference type="HOGENOM" id="CLU_1875962_0_0_1"/>
<feature type="region of interest" description="Disordered" evidence="1">
    <location>
        <begin position="94"/>
        <end position="136"/>
    </location>
</feature>
<dbReference type="KEGG" id="mrr:Moror_12681"/>